<keyword evidence="5" id="KW-0547">Nucleotide-binding</keyword>
<sequence length="394" mass="44682">MSSTTLKGGFILIAVIGAIVVFAFTQQLISKVREQQRQKVDLWVKSLKMLVDTENTSEISFLFTEIVSVIDFPAILSDSAMTPLTWRNVKLDTTLPYSAQMQYLRKLIAEMDEQYPPVEVRLNSHTVQYVHYGDSDLVKALQIAPVLLGIGVGMFILIAYLTFSYIRRTETSSIWVGMAKETAHQLGTPLSSLMGWIELLKHASDNPERQAQIIFEMQTDVNRLNRVATRFSKIGSKVTVSPECVAEVINSVFDYYRTRLPQMGKNISLEVSDASDVRVPMNRELMEWVFENLTKNSIDAIERQQGRIQARITAEDRYVVIDLSDDGKGIEAQYRAEIFRPGFTTKPRGWGLGLTLAKRIVEDYHGGKLLLKETAVDKGTTFRIKLPRYTLRQS</sequence>
<dbReference type="Gene3D" id="3.30.565.10">
    <property type="entry name" value="Histidine kinase-like ATPase, C-terminal domain"/>
    <property type="match status" value="1"/>
</dbReference>
<evidence type="ECO:0000259" key="10">
    <source>
        <dbReference type="PROSITE" id="PS50109"/>
    </source>
</evidence>
<dbReference type="Pfam" id="PF02518">
    <property type="entry name" value="HATPase_c"/>
    <property type="match status" value="1"/>
</dbReference>
<dbReference type="InterPro" id="IPR003594">
    <property type="entry name" value="HATPase_dom"/>
</dbReference>
<reference evidence="11 12" key="1">
    <citation type="journal article" date="2011" name="ISME J.">
        <title>Community ecology of hot spring cyanobacterial mats: predominant populations and their functional potential.</title>
        <authorList>
            <person name="Klatt C.G."/>
            <person name="Wood J.M."/>
            <person name="Rusch D.B."/>
            <person name="Bateson M.M."/>
            <person name="Hamamura N."/>
            <person name="Heidelberg J.F."/>
            <person name="Grossman A.R."/>
            <person name="Bhaya D."/>
            <person name="Cohan F.M."/>
            <person name="Kuhl M."/>
            <person name="Bryant D.A."/>
            <person name="Ward D.M."/>
        </authorList>
    </citation>
    <scope>NUCLEOTIDE SEQUENCE [LARGE SCALE GENOMIC DNA]</scope>
    <source>
        <strain evidence="11">OS</strain>
    </source>
</reference>
<dbReference type="PRINTS" id="PR00344">
    <property type="entry name" value="BCTRLSENSOR"/>
</dbReference>
<proteinExistence type="predicted"/>
<dbReference type="SMART" id="SM00387">
    <property type="entry name" value="HATPase_c"/>
    <property type="match status" value="1"/>
</dbReference>
<dbReference type="GO" id="GO:0000155">
    <property type="term" value="F:phosphorelay sensor kinase activity"/>
    <property type="evidence" value="ECO:0007669"/>
    <property type="project" value="InterPro"/>
</dbReference>
<dbReference type="CDD" id="cd00082">
    <property type="entry name" value="HisKA"/>
    <property type="match status" value="1"/>
</dbReference>
<evidence type="ECO:0000256" key="6">
    <source>
        <dbReference type="ARBA" id="ARBA00022777"/>
    </source>
</evidence>
<dbReference type="InterPro" id="IPR004358">
    <property type="entry name" value="Sig_transdc_His_kin-like_C"/>
</dbReference>
<evidence type="ECO:0000313" key="12">
    <source>
        <dbReference type="Proteomes" id="UP000266389"/>
    </source>
</evidence>
<dbReference type="SUPFAM" id="SSF47384">
    <property type="entry name" value="Homodimeric domain of signal transducing histidine kinase"/>
    <property type="match status" value="1"/>
</dbReference>
<keyword evidence="3" id="KW-0597">Phosphoprotein</keyword>
<keyword evidence="7" id="KW-0067">ATP-binding</keyword>
<evidence type="ECO:0000256" key="9">
    <source>
        <dbReference type="SAM" id="Phobius"/>
    </source>
</evidence>
<evidence type="ECO:0000256" key="7">
    <source>
        <dbReference type="ARBA" id="ARBA00022840"/>
    </source>
</evidence>
<accession>A0A395LXZ3</accession>
<dbReference type="PANTHER" id="PTHR43065:SF10">
    <property type="entry name" value="PEROXIDE STRESS-ACTIVATED HISTIDINE KINASE MAK3"/>
    <property type="match status" value="1"/>
</dbReference>
<dbReference type="SUPFAM" id="SSF55874">
    <property type="entry name" value="ATPase domain of HSP90 chaperone/DNA topoisomerase II/histidine kinase"/>
    <property type="match status" value="1"/>
</dbReference>
<protein>
    <recommendedName>
        <fullName evidence="2">histidine kinase</fullName>
        <ecNumber evidence="2">2.7.13.3</ecNumber>
    </recommendedName>
</protein>
<keyword evidence="4" id="KW-0808">Transferase</keyword>
<dbReference type="PANTHER" id="PTHR43065">
    <property type="entry name" value="SENSOR HISTIDINE KINASE"/>
    <property type="match status" value="1"/>
</dbReference>
<dbReference type="Pfam" id="PF00512">
    <property type="entry name" value="HisKA"/>
    <property type="match status" value="1"/>
</dbReference>
<dbReference type="InterPro" id="IPR036097">
    <property type="entry name" value="HisK_dim/P_sf"/>
</dbReference>
<feature type="domain" description="Histidine kinase" evidence="10">
    <location>
        <begin position="181"/>
        <end position="390"/>
    </location>
</feature>
<keyword evidence="9" id="KW-1133">Transmembrane helix</keyword>
<evidence type="ECO:0000256" key="3">
    <source>
        <dbReference type="ARBA" id="ARBA00022553"/>
    </source>
</evidence>
<feature type="transmembrane region" description="Helical" evidence="9">
    <location>
        <begin position="143"/>
        <end position="163"/>
    </location>
</feature>
<evidence type="ECO:0000256" key="8">
    <source>
        <dbReference type="ARBA" id="ARBA00023012"/>
    </source>
</evidence>
<dbReference type="InterPro" id="IPR036890">
    <property type="entry name" value="HATPase_C_sf"/>
</dbReference>
<evidence type="ECO:0000313" key="11">
    <source>
        <dbReference type="EMBL" id="RFM23430.1"/>
    </source>
</evidence>
<dbReference type="Gene3D" id="1.10.287.130">
    <property type="match status" value="1"/>
</dbReference>
<dbReference type="InterPro" id="IPR005467">
    <property type="entry name" value="His_kinase_dom"/>
</dbReference>
<keyword evidence="9" id="KW-0812">Transmembrane</keyword>
<evidence type="ECO:0000256" key="4">
    <source>
        <dbReference type="ARBA" id="ARBA00022679"/>
    </source>
</evidence>
<dbReference type="EMBL" id="PHFL01000065">
    <property type="protein sequence ID" value="RFM23430.1"/>
    <property type="molecule type" value="Genomic_DNA"/>
</dbReference>
<feature type="transmembrane region" description="Helical" evidence="9">
    <location>
        <begin position="6"/>
        <end position="29"/>
    </location>
</feature>
<evidence type="ECO:0000256" key="2">
    <source>
        <dbReference type="ARBA" id="ARBA00012438"/>
    </source>
</evidence>
<comment type="caution">
    <text evidence="11">The sequence shown here is derived from an EMBL/GenBank/DDBJ whole genome shotgun (WGS) entry which is preliminary data.</text>
</comment>
<keyword evidence="9" id="KW-0472">Membrane</keyword>
<evidence type="ECO:0000256" key="5">
    <source>
        <dbReference type="ARBA" id="ARBA00022741"/>
    </source>
</evidence>
<dbReference type="InterPro" id="IPR003661">
    <property type="entry name" value="HisK_dim/P_dom"/>
</dbReference>
<name>A0A395LXZ3_9BACT</name>
<comment type="catalytic activity">
    <reaction evidence="1">
        <text>ATP + protein L-histidine = ADP + protein N-phospho-L-histidine.</text>
        <dbReference type="EC" id="2.7.13.3"/>
    </reaction>
</comment>
<keyword evidence="8" id="KW-0902">Two-component regulatory system</keyword>
<dbReference type="GO" id="GO:0005524">
    <property type="term" value="F:ATP binding"/>
    <property type="evidence" value="ECO:0007669"/>
    <property type="project" value="UniProtKB-KW"/>
</dbReference>
<dbReference type="EC" id="2.7.13.3" evidence="2"/>
<gene>
    <name evidence="11" type="ORF">D0433_10880</name>
</gene>
<dbReference type="Proteomes" id="UP000266389">
    <property type="component" value="Unassembled WGS sequence"/>
</dbReference>
<keyword evidence="6 11" id="KW-0418">Kinase</keyword>
<dbReference type="PROSITE" id="PS50109">
    <property type="entry name" value="HIS_KIN"/>
    <property type="match status" value="1"/>
</dbReference>
<dbReference type="AlphaFoldDB" id="A0A395LXZ3"/>
<organism evidence="11 12">
    <name type="scientific">Candidatus Thermochlorobacter aerophilus</name>
    <dbReference type="NCBI Taxonomy" id="1868324"/>
    <lineage>
        <taxon>Bacteria</taxon>
        <taxon>Pseudomonadati</taxon>
        <taxon>Chlorobiota</taxon>
        <taxon>Chlorobiia</taxon>
        <taxon>Chlorobiales</taxon>
        <taxon>Candidatus Thermochlorobacteriaceae</taxon>
        <taxon>Candidatus Thermochlorobacter</taxon>
    </lineage>
</organism>
<evidence type="ECO:0000256" key="1">
    <source>
        <dbReference type="ARBA" id="ARBA00000085"/>
    </source>
</evidence>